<dbReference type="FunFam" id="3.80.10.10:FF:000095">
    <property type="entry name" value="LRR receptor-like serine/threonine-protein kinase GSO1"/>
    <property type="match status" value="1"/>
</dbReference>
<keyword evidence="12" id="KW-1185">Reference proteome</keyword>
<dbReference type="HOGENOM" id="CLU_000288_18_21_1"/>
<evidence type="ECO:0000256" key="2">
    <source>
        <dbReference type="ARBA" id="ARBA00022614"/>
    </source>
</evidence>
<evidence type="ECO:0000313" key="12">
    <source>
        <dbReference type="Proteomes" id="UP000009183"/>
    </source>
</evidence>
<dbReference type="InterPro" id="IPR001611">
    <property type="entry name" value="Leu-rich_rpt"/>
</dbReference>
<comment type="subcellular location">
    <subcellularLocation>
        <location evidence="1">Membrane</location>
        <topology evidence="1">Single-pass type I membrane protein</topology>
    </subcellularLocation>
</comment>
<gene>
    <name evidence="11" type="ordered locus">VIT_08s0058g00100</name>
</gene>
<evidence type="ECO:0000256" key="3">
    <source>
        <dbReference type="ARBA" id="ARBA00022692"/>
    </source>
</evidence>
<evidence type="ECO:0000256" key="5">
    <source>
        <dbReference type="ARBA" id="ARBA00022737"/>
    </source>
</evidence>
<evidence type="ECO:0000256" key="9">
    <source>
        <dbReference type="ARBA" id="ARBA00023180"/>
    </source>
</evidence>
<feature type="transmembrane region" description="Helical" evidence="10">
    <location>
        <begin position="62"/>
        <end position="84"/>
    </location>
</feature>
<dbReference type="PANTHER" id="PTHR48061">
    <property type="entry name" value="LEUCINE-RICH REPEAT RECEPTOR PROTEIN KINASE EMS1-LIKE-RELATED"/>
    <property type="match status" value="1"/>
</dbReference>
<evidence type="ECO:0000313" key="11">
    <source>
        <dbReference type="EMBL" id="CCB44834.1"/>
    </source>
</evidence>
<protein>
    <recommendedName>
        <fullName evidence="13">Receptor-like protein 12</fullName>
    </recommendedName>
</protein>
<dbReference type="SUPFAM" id="SSF52058">
    <property type="entry name" value="L domain-like"/>
    <property type="match status" value="2"/>
</dbReference>
<evidence type="ECO:0000256" key="1">
    <source>
        <dbReference type="ARBA" id="ARBA00004479"/>
    </source>
</evidence>
<evidence type="ECO:0000256" key="7">
    <source>
        <dbReference type="ARBA" id="ARBA00023136"/>
    </source>
</evidence>
<evidence type="ECO:0008006" key="13">
    <source>
        <dbReference type="Google" id="ProtNLM"/>
    </source>
</evidence>
<dbReference type="Pfam" id="PF13855">
    <property type="entry name" value="LRR_8"/>
    <property type="match status" value="1"/>
</dbReference>
<dbReference type="InParanoid" id="F6GXV4"/>
<keyword evidence="6 10" id="KW-1133">Transmembrane helix</keyword>
<keyword evidence="3 10" id="KW-0812">Transmembrane</keyword>
<dbReference type="Gene3D" id="3.80.10.10">
    <property type="entry name" value="Ribonuclease Inhibitor"/>
    <property type="match status" value="4"/>
</dbReference>
<keyword evidence="7 10" id="KW-0472">Membrane</keyword>
<evidence type="ECO:0000256" key="6">
    <source>
        <dbReference type="ARBA" id="ARBA00022989"/>
    </source>
</evidence>
<reference evidence="12" key="1">
    <citation type="journal article" date="2007" name="Nature">
        <title>The grapevine genome sequence suggests ancestral hexaploidization in major angiosperm phyla.</title>
        <authorList>
            <consortium name="The French-Italian Public Consortium for Grapevine Genome Characterization."/>
            <person name="Jaillon O."/>
            <person name="Aury J.-M."/>
            <person name="Noel B."/>
            <person name="Policriti A."/>
            <person name="Clepet C."/>
            <person name="Casagrande A."/>
            <person name="Choisne N."/>
            <person name="Aubourg S."/>
            <person name="Vitulo N."/>
            <person name="Jubin C."/>
            <person name="Vezzi A."/>
            <person name="Legeai F."/>
            <person name="Hugueney P."/>
            <person name="Dasilva C."/>
            <person name="Horner D."/>
            <person name="Mica E."/>
            <person name="Jublot D."/>
            <person name="Poulain J."/>
            <person name="Bruyere C."/>
            <person name="Billault A."/>
            <person name="Segurens B."/>
            <person name="Gouyvenoux M."/>
            <person name="Ugarte E."/>
            <person name="Cattonaro F."/>
            <person name="Anthouard V."/>
            <person name="Vico V."/>
            <person name="Del Fabbro C."/>
            <person name="Alaux M."/>
            <person name="Di Gaspero G."/>
            <person name="Dumas V."/>
            <person name="Felice N."/>
            <person name="Paillard S."/>
            <person name="Juman I."/>
            <person name="Moroldo M."/>
            <person name="Scalabrin S."/>
            <person name="Canaguier A."/>
            <person name="Le Clainche I."/>
            <person name="Malacrida G."/>
            <person name="Durand E."/>
            <person name="Pesole G."/>
            <person name="Laucou V."/>
            <person name="Chatelet P."/>
            <person name="Merdinoglu D."/>
            <person name="Delledonne M."/>
            <person name="Pezzotti M."/>
            <person name="Lecharny A."/>
            <person name="Scarpelli C."/>
            <person name="Artiguenave F."/>
            <person name="Pe M.E."/>
            <person name="Valle G."/>
            <person name="Morgante M."/>
            <person name="Caboche M."/>
            <person name="Adam-Blondon A.-F."/>
            <person name="Weissenbach J."/>
            <person name="Quetier F."/>
            <person name="Wincker P."/>
        </authorList>
    </citation>
    <scope>NUCLEOTIDE SEQUENCE [LARGE SCALE GENOMIC DNA]</scope>
    <source>
        <strain evidence="12">cv. Pinot noir / PN40024</strain>
    </source>
</reference>
<dbReference type="Pfam" id="PF00560">
    <property type="entry name" value="LRR_1"/>
    <property type="match status" value="7"/>
</dbReference>
<dbReference type="AlphaFoldDB" id="F6GXV4"/>
<keyword evidence="8" id="KW-0675">Receptor</keyword>
<dbReference type="SMR" id="F6GXV4"/>
<dbReference type="PANTHER" id="PTHR48061:SF2">
    <property type="entry name" value="RECEPTOR LIKE PROTEIN 30-LIKE"/>
    <property type="match status" value="1"/>
</dbReference>
<keyword evidence="4" id="KW-0732">Signal</keyword>
<evidence type="ECO:0000256" key="8">
    <source>
        <dbReference type="ARBA" id="ARBA00023170"/>
    </source>
</evidence>
<dbReference type="EMBL" id="FN594967">
    <property type="protein sequence ID" value="CCB44834.1"/>
    <property type="molecule type" value="Genomic_DNA"/>
</dbReference>
<evidence type="ECO:0000256" key="10">
    <source>
        <dbReference type="SAM" id="Phobius"/>
    </source>
</evidence>
<dbReference type="STRING" id="29760.F6GXV4"/>
<organism evidence="11 12">
    <name type="scientific">Vitis vinifera</name>
    <name type="common">Grape</name>
    <dbReference type="NCBI Taxonomy" id="29760"/>
    <lineage>
        <taxon>Eukaryota</taxon>
        <taxon>Viridiplantae</taxon>
        <taxon>Streptophyta</taxon>
        <taxon>Embryophyta</taxon>
        <taxon>Tracheophyta</taxon>
        <taxon>Spermatophyta</taxon>
        <taxon>Magnoliopsida</taxon>
        <taxon>eudicotyledons</taxon>
        <taxon>Gunneridae</taxon>
        <taxon>Pentapetalae</taxon>
        <taxon>rosids</taxon>
        <taxon>Vitales</taxon>
        <taxon>Vitaceae</taxon>
        <taxon>Viteae</taxon>
        <taxon>Vitis</taxon>
    </lineage>
</organism>
<dbReference type="InterPro" id="IPR046956">
    <property type="entry name" value="RLP23-like"/>
</dbReference>
<name>F6GXV4_VITVI</name>
<dbReference type="InterPro" id="IPR032675">
    <property type="entry name" value="LRR_dom_sf"/>
</dbReference>
<proteinExistence type="predicted"/>
<sequence length="571" mass="63159">MEKIKNQIETELCSSIPNAFWDIKKHKVSLPYIDGFDEAQIATKKLIMFCVNSIPQRLPMRILLFSCLFSMPLCSIIFGIHITLVSGECLSDGRVCLEDEMSLLLRLKKTLKFNVAVSNKLVSWNRSADCSSWGGVTWDANGHVVGLDLSSESISGGFNSSSSLFSLQYLQSLNLAGNSFCGGLNWPNNSFCSSQIPSGFDRLANLIYLNLSNSGFSGQIPKEFSLLTSLVTIDFSSLGYLIGFPTLKLENPNLRMLVQNLKELRELHLNGVDISAEGKEWCQALSSSVPNLQVLSLSSCHLSGPIHSSLQKLRSLSRIRLDDNNFAAPVPQFLASFSNLTHLQLSSCGLTGTFPEKIIQVTTLQILDLSINLLEDSLPEFPQNGSLETLVLSDTKLWGKLPNSMGNLKKLTSIELARCHFSGPILNSVANLPQLIYLDLSENKFSGPIPSFSLSKRLTEINLSYNNLMGPIPFHWEQLVNLMNLDLRYNAITGNLPPSLFSLPSLQRLRLDNNQISGPIPDSVFELRCLSFLDLSSNKFNGKIELSNGQSSLTHLDLSQNQIHGNIPSWI</sequence>
<dbReference type="eggNOG" id="KOG0619">
    <property type="taxonomic scope" value="Eukaryota"/>
</dbReference>
<keyword evidence="9" id="KW-0325">Glycoprotein</keyword>
<dbReference type="GO" id="GO:0016020">
    <property type="term" value="C:membrane"/>
    <property type="evidence" value="ECO:0007669"/>
    <property type="project" value="UniProtKB-SubCell"/>
</dbReference>
<keyword evidence="2" id="KW-0433">Leucine-rich repeat</keyword>
<dbReference type="FunFam" id="3.80.10.10:FF:000041">
    <property type="entry name" value="LRR receptor-like serine/threonine-protein kinase ERECTA"/>
    <property type="match status" value="1"/>
</dbReference>
<dbReference type="PaxDb" id="29760-VIT_08s0058g00100.t01"/>
<dbReference type="Proteomes" id="UP000009183">
    <property type="component" value="Chromosome 8"/>
</dbReference>
<keyword evidence="5" id="KW-0677">Repeat</keyword>
<evidence type="ECO:0000256" key="4">
    <source>
        <dbReference type="ARBA" id="ARBA00022729"/>
    </source>
</evidence>
<accession>F6GXV4</accession>